<dbReference type="Proteomes" id="UP000053617">
    <property type="component" value="Unassembled WGS sequence"/>
</dbReference>
<dbReference type="HOGENOM" id="CLU_2887011_0_0_1"/>
<gene>
    <name evidence="1" type="ORF">Z518_01830</name>
</gene>
<dbReference type="AlphaFoldDB" id="A0A0D2FY03"/>
<evidence type="ECO:0000313" key="1">
    <source>
        <dbReference type="EMBL" id="KIX07177.1"/>
    </source>
</evidence>
<proteinExistence type="predicted"/>
<evidence type="ECO:0000313" key="2">
    <source>
        <dbReference type="Proteomes" id="UP000053617"/>
    </source>
</evidence>
<organism evidence="1 2">
    <name type="scientific">Rhinocladiella mackenziei CBS 650.93</name>
    <dbReference type="NCBI Taxonomy" id="1442369"/>
    <lineage>
        <taxon>Eukaryota</taxon>
        <taxon>Fungi</taxon>
        <taxon>Dikarya</taxon>
        <taxon>Ascomycota</taxon>
        <taxon>Pezizomycotina</taxon>
        <taxon>Eurotiomycetes</taxon>
        <taxon>Chaetothyriomycetidae</taxon>
        <taxon>Chaetothyriales</taxon>
        <taxon>Herpotrichiellaceae</taxon>
        <taxon>Rhinocladiella</taxon>
    </lineage>
</organism>
<sequence>MAMVVIMERCGLQLIKSRLCLSIIREEIRRAAPGLLVQYPGTVVGPNAGIVIGIFVNGWMVDT</sequence>
<dbReference type="VEuPathDB" id="FungiDB:Z518_01830"/>
<keyword evidence="2" id="KW-1185">Reference proteome</keyword>
<dbReference type="RefSeq" id="XP_013274313.1">
    <property type="nucleotide sequence ID" value="XM_013418859.1"/>
</dbReference>
<accession>A0A0D2FY03</accession>
<dbReference type="GeneID" id="25289901"/>
<reference evidence="1 2" key="1">
    <citation type="submission" date="2015-01" db="EMBL/GenBank/DDBJ databases">
        <title>The Genome Sequence of Rhinocladiella mackenzie CBS 650.93.</title>
        <authorList>
            <consortium name="The Broad Institute Genomics Platform"/>
            <person name="Cuomo C."/>
            <person name="de Hoog S."/>
            <person name="Gorbushina A."/>
            <person name="Stielow B."/>
            <person name="Teixiera M."/>
            <person name="Abouelleil A."/>
            <person name="Chapman S.B."/>
            <person name="Priest M."/>
            <person name="Young S.K."/>
            <person name="Wortman J."/>
            <person name="Nusbaum C."/>
            <person name="Birren B."/>
        </authorList>
    </citation>
    <scope>NUCLEOTIDE SEQUENCE [LARGE SCALE GENOMIC DNA]</scope>
    <source>
        <strain evidence="1 2">CBS 650.93</strain>
    </source>
</reference>
<dbReference type="EMBL" id="KN847476">
    <property type="protein sequence ID" value="KIX07177.1"/>
    <property type="molecule type" value="Genomic_DNA"/>
</dbReference>
<name>A0A0D2FY03_9EURO</name>
<protein>
    <submittedName>
        <fullName evidence="1">Uncharacterized protein</fullName>
    </submittedName>
</protein>